<feature type="transmembrane region" description="Helical" evidence="7">
    <location>
        <begin position="54"/>
        <end position="71"/>
    </location>
</feature>
<evidence type="ECO:0000313" key="10">
    <source>
        <dbReference type="Proteomes" id="UP000468591"/>
    </source>
</evidence>
<feature type="domain" description="Ferric oxidoreductase" evidence="8">
    <location>
        <begin position="55"/>
        <end position="162"/>
    </location>
</feature>
<feature type="transmembrane region" description="Helical" evidence="7">
    <location>
        <begin position="14"/>
        <end position="34"/>
    </location>
</feature>
<comment type="caution">
    <text evidence="9">The sequence shown here is derived from an EMBL/GenBank/DDBJ whole genome shotgun (WGS) entry which is preliminary data.</text>
</comment>
<evidence type="ECO:0000256" key="7">
    <source>
        <dbReference type="HAMAP-Rule" id="MF_01207"/>
    </source>
</evidence>
<dbReference type="NCBIfam" id="NF003833">
    <property type="entry name" value="PRK05419.1-5"/>
    <property type="match status" value="1"/>
</dbReference>
<feature type="transmembrane region" description="Helical" evidence="7">
    <location>
        <begin position="83"/>
        <end position="101"/>
    </location>
</feature>
<feature type="transmembrane region" description="Helical" evidence="7">
    <location>
        <begin position="151"/>
        <end position="169"/>
    </location>
</feature>
<keyword evidence="7" id="KW-0285">Flavoprotein</keyword>
<dbReference type="EMBL" id="JAABNT010000005">
    <property type="protein sequence ID" value="NEK22799.1"/>
    <property type="molecule type" value="Genomic_DNA"/>
</dbReference>
<comment type="cofactor">
    <cofactor evidence="7">
        <name>FMN</name>
        <dbReference type="ChEBI" id="CHEBI:58210"/>
    </cofactor>
    <text evidence="7">Binds 1 FMN per subunit.</text>
</comment>
<dbReference type="Pfam" id="PF01794">
    <property type="entry name" value="Ferric_reduct"/>
    <property type="match status" value="1"/>
</dbReference>
<dbReference type="GO" id="GO:0046872">
    <property type="term" value="F:metal ion binding"/>
    <property type="evidence" value="ECO:0007669"/>
    <property type="project" value="UniProtKB-KW"/>
</dbReference>
<comment type="subcellular location">
    <subcellularLocation>
        <location evidence="7">Cell membrane</location>
        <topology evidence="7">Multi-pass membrane protein</topology>
    </subcellularLocation>
    <subcellularLocation>
        <location evidence="1">Membrane</location>
        <topology evidence="1">Multi-pass membrane protein</topology>
    </subcellularLocation>
</comment>
<dbReference type="RefSeq" id="WP_164353723.1">
    <property type="nucleotide sequence ID" value="NZ_JAABNT010000005.1"/>
</dbReference>
<name>A0A6P0C9C1_9RHOB</name>
<gene>
    <name evidence="7 9" type="primary">msrQ</name>
    <name evidence="9" type="ORF">GV827_10310</name>
</gene>
<accession>A0A6P0C9C1</accession>
<evidence type="ECO:0000256" key="3">
    <source>
        <dbReference type="ARBA" id="ARBA00022692"/>
    </source>
</evidence>
<comment type="function">
    <text evidence="7">Part of the MsrPQ system that repairs oxidized periplasmic proteins containing methionine sulfoxide residues (Met-O), using respiratory chain electrons. Thus protects these proteins from oxidative-stress damage caused by reactive species of oxygen and chlorine generated by the host defense mechanisms. MsrPQ is essential for the maintenance of envelope integrity under bleach stress, rescuing a wide series of structurally unrelated periplasmic proteins from methionine oxidation. MsrQ provides electrons for reduction to the reductase catalytic subunit MsrP, using the quinone pool of the respiratory chain.</text>
</comment>
<dbReference type="InterPro" id="IPR022837">
    <property type="entry name" value="MsrQ-like"/>
</dbReference>
<keyword evidence="7" id="KW-0288">FMN</keyword>
<feature type="transmembrane region" description="Helical" evidence="7">
    <location>
        <begin position="175"/>
        <end position="192"/>
    </location>
</feature>
<dbReference type="HAMAP" id="MF_01207">
    <property type="entry name" value="MsrQ"/>
    <property type="match status" value="1"/>
</dbReference>
<reference evidence="9 10" key="1">
    <citation type="submission" date="2020-01" db="EMBL/GenBank/DDBJ databases">
        <title>Sulfitobacter sediminilitoris sp. nov., isolated from a tidal flat.</title>
        <authorList>
            <person name="Park S."/>
            <person name="Yoon J.-H."/>
        </authorList>
    </citation>
    <scope>NUCLEOTIDE SEQUENCE [LARGE SCALE GENOMIC DNA]</scope>
    <source>
        <strain evidence="9 10">JBTF-M27</strain>
    </source>
</reference>
<keyword evidence="7" id="KW-0249">Electron transport</keyword>
<dbReference type="GO" id="GO:0010181">
    <property type="term" value="F:FMN binding"/>
    <property type="evidence" value="ECO:0007669"/>
    <property type="project" value="UniProtKB-UniRule"/>
</dbReference>
<keyword evidence="5 7" id="KW-0408">Iron</keyword>
<dbReference type="GO" id="GO:0005886">
    <property type="term" value="C:plasma membrane"/>
    <property type="evidence" value="ECO:0007669"/>
    <property type="project" value="UniProtKB-SubCell"/>
</dbReference>
<feature type="transmembrane region" description="Helical" evidence="7">
    <location>
        <begin position="121"/>
        <end position="139"/>
    </location>
</feature>
<protein>
    <recommendedName>
        <fullName evidence="7">Protein-methionine-sulfoxide reductase heme-binding subunit MsrQ</fullName>
    </recommendedName>
    <alternativeName>
        <fullName evidence="7">Flavocytochrome MsrQ</fullName>
    </alternativeName>
</protein>
<evidence type="ECO:0000256" key="6">
    <source>
        <dbReference type="ARBA" id="ARBA00023136"/>
    </source>
</evidence>
<dbReference type="GO" id="GO:0030091">
    <property type="term" value="P:protein repair"/>
    <property type="evidence" value="ECO:0007669"/>
    <property type="project" value="UniProtKB-UniRule"/>
</dbReference>
<evidence type="ECO:0000256" key="5">
    <source>
        <dbReference type="ARBA" id="ARBA00023004"/>
    </source>
</evidence>
<comment type="similarity">
    <text evidence="7">Belongs to the MsrQ family.</text>
</comment>
<keyword evidence="7" id="KW-0349">Heme</keyword>
<evidence type="ECO:0000256" key="4">
    <source>
        <dbReference type="ARBA" id="ARBA00022989"/>
    </source>
</evidence>
<keyword evidence="10" id="KW-1185">Reference proteome</keyword>
<dbReference type="PANTHER" id="PTHR36964:SF1">
    <property type="entry name" value="PROTEIN-METHIONINE-SULFOXIDE REDUCTASE HEME-BINDING SUBUNIT MSRQ"/>
    <property type="match status" value="1"/>
</dbReference>
<dbReference type="PANTHER" id="PTHR36964">
    <property type="entry name" value="PROTEIN-METHIONINE-SULFOXIDE REDUCTASE HEME-BINDING SUBUNIT MSRQ"/>
    <property type="match status" value="1"/>
</dbReference>
<comment type="subunit">
    <text evidence="7">Heterodimer of a catalytic subunit (MsrP) and a heme-binding subunit (MsrQ).</text>
</comment>
<keyword evidence="4 7" id="KW-1133">Transmembrane helix</keyword>
<dbReference type="AlphaFoldDB" id="A0A6P0C9C1"/>
<keyword evidence="6 7" id="KW-0472">Membrane</keyword>
<sequence length="203" mass="23170">MSIVERINTTARRIPTWAVYILYILPAPYFFYLALTGGLGPDPVKPLEHEYGEIALQLLIIGLCVTPLRRFFGINLVKFRRTFGMLAFTYVTLHLLVWAFLDVQTLDRVIADIIKRPYITIGMAGFLLLLPLAITSNNWSVRKLGPKWRQLHKLTYAAVILGGVHYIWLVKGIQLEPLIYMAVILGLLALRLRKSRSRVRLPG</sequence>
<keyword evidence="2 7" id="KW-0813">Transport</keyword>
<keyword evidence="7" id="KW-0479">Metal-binding</keyword>
<dbReference type="GO" id="GO:0009055">
    <property type="term" value="F:electron transfer activity"/>
    <property type="evidence" value="ECO:0007669"/>
    <property type="project" value="UniProtKB-UniRule"/>
</dbReference>
<evidence type="ECO:0000256" key="2">
    <source>
        <dbReference type="ARBA" id="ARBA00022448"/>
    </source>
</evidence>
<dbReference type="GO" id="GO:0020037">
    <property type="term" value="F:heme binding"/>
    <property type="evidence" value="ECO:0007669"/>
    <property type="project" value="UniProtKB-UniRule"/>
</dbReference>
<dbReference type="Proteomes" id="UP000468591">
    <property type="component" value="Unassembled WGS sequence"/>
</dbReference>
<dbReference type="GO" id="GO:0016679">
    <property type="term" value="F:oxidoreductase activity, acting on diphenols and related substances as donors"/>
    <property type="evidence" value="ECO:0007669"/>
    <property type="project" value="TreeGrafter"/>
</dbReference>
<keyword evidence="3 7" id="KW-0812">Transmembrane</keyword>
<evidence type="ECO:0000256" key="1">
    <source>
        <dbReference type="ARBA" id="ARBA00004141"/>
    </source>
</evidence>
<keyword evidence="7" id="KW-1003">Cell membrane</keyword>
<comment type="cofactor">
    <cofactor evidence="7">
        <name>heme b</name>
        <dbReference type="ChEBI" id="CHEBI:60344"/>
    </cofactor>
    <text evidence="7">Binds 1 heme b (iron(II)-protoporphyrin IX) group per subunit.</text>
</comment>
<dbReference type="InterPro" id="IPR013130">
    <property type="entry name" value="Fe3_Rdtase_TM_dom"/>
</dbReference>
<evidence type="ECO:0000313" key="9">
    <source>
        <dbReference type="EMBL" id="NEK22799.1"/>
    </source>
</evidence>
<organism evidence="9 10">
    <name type="scientific">Sulfitobacter sediminilitoris</name>
    <dbReference type="NCBI Taxonomy" id="2698830"/>
    <lineage>
        <taxon>Bacteria</taxon>
        <taxon>Pseudomonadati</taxon>
        <taxon>Pseudomonadota</taxon>
        <taxon>Alphaproteobacteria</taxon>
        <taxon>Rhodobacterales</taxon>
        <taxon>Roseobacteraceae</taxon>
        <taxon>Sulfitobacter</taxon>
    </lineage>
</organism>
<evidence type="ECO:0000259" key="8">
    <source>
        <dbReference type="Pfam" id="PF01794"/>
    </source>
</evidence>
<proteinExistence type="inferred from homology"/>